<organism evidence="1 2">
    <name type="scientific">Xenorhabdus cabanillasii JM26</name>
    <dbReference type="NCBI Taxonomy" id="1427517"/>
    <lineage>
        <taxon>Bacteria</taxon>
        <taxon>Pseudomonadati</taxon>
        <taxon>Pseudomonadota</taxon>
        <taxon>Gammaproteobacteria</taxon>
        <taxon>Enterobacterales</taxon>
        <taxon>Morganellaceae</taxon>
        <taxon>Xenorhabdus</taxon>
    </lineage>
</organism>
<sequence length="50" mass="5881">MAHGKLSMKNLLSISVMSNNRDWLALMEFRYFVDFKEFISVKELGVNEIK</sequence>
<reference evidence="1 2" key="1">
    <citation type="submission" date="2013-11" db="EMBL/GenBank/DDBJ databases">
        <title>Draft genome sequence and annotation of the entomopathogenic bacterium, Xenorhabdus cabanillasi strain JM26.</title>
        <authorList>
            <person name="Gualtieri M."/>
            <person name="Ogier J.C."/>
            <person name="Pages S."/>
            <person name="Givaudan A."/>
            <person name="Gaudriault S."/>
        </authorList>
    </citation>
    <scope>NUCLEOTIDE SEQUENCE [LARGE SCALE GENOMIC DNA]</scope>
    <source>
        <strain evidence="1 2">JM26</strain>
    </source>
</reference>
<proteinExistence type="predicted"/>
<evidence type="ECO:0000313" key="2">
    <source>
        <dbReference type="Proteomes" id="UP000019197"/>
    </source>
</evidence>
<comment type="caution">
    <text evidence="1">The sequence shown here is derived from an EMBL/GenBank/DDBJ whole genome shotgun (WGS) entry which is preliminary data.</text>
</comment>
<dbReference type="EMBL" id="CBXE010000033">
    <property type="protein sequence ID" value="CDL79888.1"/>
    <property type="molecule type" value="Genomic_DNA"/>
</dbReference>
<protein>
    <submittedName>
        <fullName evidence="1">Uncharacterized protein</fullName>
    </submittedName>
</protein>
<accession>W1IPZ2</accession>
<evidence type="ECO:0000313" key="1">
    <source>
        <dbReference type="EMBL" id="CDL79888.1"/>
    </source>
</evidence>
<dbReference type="AlphaFoldDB" id="W1IPZ2"/>
<gene>
    <name evidence="1" type="ORF">XCR1_1280007</name>
</gene>
<dbReference type="Proteomes" id="UP000019197">
    <property type="component" value="Unassembled WGS sequence"/>
</dbReference>
<name>W1IPZ2_9GAMM</name>